<organism evidence="2 3">
    <name type="scientific">Paraburkholderia antibiotica</name>
    <dbReference type="NCBI Taxonomy" id="2728839"/>
    <lineage>
        <taxon>Bacteria</taxon>
        <taxon>Pseudomonadati</taxon>
        <taxon>Pseudomonadota</taxon>
        <taxon>Betaproteobacteria</taxon>
        <taxon>Burkholderiales</taxon>
        <taxon>Burkholderiaceae</taxon>
        <taxon>Paraburkholderia</taxon>
    </lineage>
</organism>
<accession>A0A7X9X5F2</accession>
<dbReference type="Pfam" id="PF09836">
    <property type="entry name" value="DUF2063"/>
    <property type="match status" value="1"/>
</dbReference>
<reference evidence="2 3" key="1">
    <citation type="submission" date="2020-04" db="EMBL/GenBank/DDBJ databases">
        <title>Paraburkholderia sp. G-4-1-8 isolated from soil.</title>
        <authorList>
            <person name="Dahal R.H."/>
        </authorList>
    </citation>
    <scope>NUCLEOTIDE SEQUENCE [LARGE SCALE GENOMIC DNA]</scope>
    <source>
        <strain evidence="2 3">G-4-1-8</strain>
    </source>
</reference>
<gene>
    <name evidence="2" type="ORF">HHL14_12970</name>
</gene>
<dbReference type="EMBL" id="JABBFZ010000006">
    <property type="protein sequence ID" value="NML31745.1"/>
    <property type="molecule type" value="Genomic_DNA"/>
</dbReference>
<dbReference type="Proteomes" id="UP000583127">
    <property type="component" value="Unassembled WGS sequence"/>
</dbReference>
<evidence type="ECO:0000313" key="3">
    <source>
        <dbReference type="Proteomes" id="UP000583127"/>
    </source>
</evidence>
<name>A0A7X9X5F2_9BURK</name>
<dbReference type="RefSeq" id="WP_169498011.1">
    <property type="nucleotide sequence ID" value="NZ_JABBFZ010000006.1"/>
</dbReference>
<sequence length="267" mass="29359">MTAEELARLQTLFGTQLAQRTASLEALAPWLANDDATARRLARYQASLRYHHARSLTLIYPVLQSLVGDAFFRTLAYAYGDAHGSRDGDLRRFGAELPAFVAQLPSANDYPYFTDVARLEWALHEANYAADAPTLRLDDLAAAGVDEAQTWPLELHPAATLHASAWQIAAIWLAHRPDGHAIPASIDAPSRTLVYRDGWTPMLREIDASEWAALTALARGATLGDALVAGMTQQSADDDVRGTPPFDLMAALRRWFADGLLVRRLVR</sequence>
<dbReference type="InterPro" id="IPR018640">
    <property type="entry name" value="DUF2063"/>
</dbReference>
<keyword evidence="3" id="KW-1185">Reference proteome</keyword>
<dbReference type="AlphaFoldDB" id="A0A7X9X5F2"/>
<comment type="caution">
    <text evidence="2">The sequence shown here is derived from an EMBL/GenBank/DDBJ whole genome shotgun (WGS) entry which is preliminary data.</text>
</comment>
<feature type="domain" description="Putative DNA-binding" evidence="1">
    <location>
        <begin position="10"/>
        <end position="101"/>
    </location>
</feature>
<protein>
    <submittedName>
        <fullName evidence="2">DUF2063 domain-containing protein</fullName>
    </submittedName>
</protein>
<evidence type="ECO:0000313" key="2">
    <source>
        <dbReference type="EMBL" id="NML31745.1"/>
    </source>
</evidence>
<evidence type="ECO:0000259" key="1">
    <source>
        <dbReference type="Pfam" id="PF09836"/>
    </source>
</evidence>
<proteinExistence type="predicted"/>